<reference evidence="4 5" key="1">
    <citation type="journal article" date="2016" name="Nat. Commun.">
        <title>Thousands of microbial genomes shed light on interconnected biogeochemical processes in an aquifer system.</title>
        <authorList>
            <person name="Anantharaman K."/>
            <person name="Brown C.T."/>
            <person name="Hug L.A."/>
            <person name="Sharon I."/>
            <person name="Castelle C.J."/>
            <person name="Probst A.J."/>
            <person name="Thomas B.C."/>
            <person name="Singh A."/>
            <person name="Wilkins M.J."/>
            <person name="Karaoz U."/>
            <person name="Brodie E.L."/>
            <person name="Williams K.H."/>
            <person name="Hubbard S.S."/>
            <person name="Banfield J.F."/>
        </authorList>
    </citation>
    <scope>NUCLEOTIDE SEQUENCE [LARGE SCALE GENOMIC DNA]</scope>
</reference>
<dbReference type="PROSITE" id="PS50110">
    <property type="entry name" value="RESPONSE_REGULATORY"/>
    <property type="match status" value="1"/>
</dbReference>
<dbReference type="Pfam" id="PF00072">
    <property type="entry name" value="Response_reg"/>
    <property type="match status" value="1"/>
</dbReference>
<feature type="modified residue" description="4-aspartylphosphate" evidence="2">
    <location>
        <position position="61"/>
    </location>
</feature>
<dbReference type="Gene3D" id="3.40.50.2300">
    <property type="match status" value="1"/>
</dbReference>
<dbReference type="CDD" id="cd00156">
    <property type="entry name" value="REC"/>
    <property type="match status" value="1"/>
</dbReference>
<dbReference type="SMART" id="SM00448">
    <property type="entry name" value="REC"/>
    <property type="match status" value="1"/>
</dbReference>
<keyword evidence="1 2" id="KW-0597">Phosphoprotein</keyword>
<comment type="caution">
    <text evidence="4">The sequence shown here is derived from an EMBL/GenBank/DDBJ whole genome shotgun (WGS) entry which is preliminary data.</text>
</comment>
<dbReference type="InterPro" id="IPR011006">
    <property type="entry name" value="CheY-like_superfamily"/>
</dbReference>
<dbReference type="PANTHER" id="PTHR44591:SF3">
    <property type="entry name" value="RESPONSE REGULATORY DOMAIN-CONTAINING PROTEIN"/>
    <property type="match status" value="1"/>
</dbReference>
<dbReference type="PANTHER" id="PTHR44591">
    <property type="entry name" value="STRESS RESPONSE REGULATOR PROTEIN 1"/>
    <property type="match status" value="1"/>
</dbReference>
<evidence type="ECO:0000313" key="4">
    <source>
        <dbReference type="EMBL" id="OGM32939.1"/>
    </source>
</evidence>
<dbReference type="EMBL" id="MGGP01000011">
    <property type="protein sequence ID" value="OGM32939.1"/>
    <property type="molecule type" value="Genomic_DNA"/>
</dbReference>
<sequence length="138" mass="15533">MINTMEPKQLVMIIEDEVMLLQAIEKKLKNVGFETVSFTKATDALRYFDGGGAKPDAIWLDFYLEDDIDGIAFMQKLNEKPELSSIPVVVVSNSASQEKVNAMIALGVKKYMLKAENRLEDIATTIHQVLSPRNEQKQ</sequence>
<dbReference type="Proteomes" id="UP000178870">
    <property type="component" value="Unassembled WGS sequence"/>
</dbReference>
<dbReference type="SUPFAM" id="SSF52172">
    <property type="entry name" value="CheY-like"/>
    <property type="match status" value="1"/>
</dbReference>
<dbReference type="InterPro" id="IPR001789">
    <property type="entry name" value="Sig_transdc_resp-reg_receiver"/>
</dbReference>
<protein>
    <recommendedName>
        <fullName evidence="3">Response regulatory domain-containing protein</fullName>
    </recommendedName>
</protein>
<dbReference type="InterPro" id="IPR050595">
    <property type="entry name" value="Bact_response_regulator"/>
</dbReference>
<organism evidence="4 5">
    <name type="scientific">Candidatus Woesebacteria bacterium RIFCSPHIGHO2_01_FULL_44_21</name>
    <dbReference type="NCBI Taxonomy" id="1802503"/>
    <lineage>
        <taxon>Bacteria</taxon>
        <taxon>Candidatus Woeseibacteriota</taxon>
    </lineage>
</organism>
<dbReference type="AlphaFoldDB" id="A0A1F7Z1F6"/>
<evidence type="ECO:0000256" key="2">
    <source>
        <dbReference type="PROSITE-ProRule" id="PRU00169"/>
    </source>
</evidence>
<feature type="domain" description="Response regulatory" evidence="3">
    <location>
        <begin position="10"/>
        <end position="129"/>
    </location>
</feature>
<proteinExistence type="predicted"/>
<dbReference type="GO" id="GO:0000160">
    <property type="term" value="P:phosphorelay signal transduction system"/>
    <property type="evidence" value="ECO:0007669"/>
    <property type="project" value="InterPro"/>
</dbReference>
<name>A0A1F7Z1F6_9BACT</name>
<evidence type="ECO:0000256" key="1">
    <source>
        <dbReference type="ARBA" id="ARBA00022553"/>
    </source>
</evidence>
<accession>A0A1F7Z1F6</accession>
<gene>
    <name evidence="4" type="ORF">A2803_05085</name>
</gene>
<evidence type="ECO:0000259" key="3">
    <source>
        <dbReference type="PROSITE" id="PS50110"/>
    </source>
</evidence>
<evidence type="ECO:0000313" key="5">
    <source>
        <dbReference type="Proteomes" id="UP000178870"/>
    </source>
</evidence>